<dbReference type="Proteomes" id="UP000824469">
    <property type="component" value="Unassembled WGS sequence"/>
</dbReference>
<dbReference type="InterPro" id="IPR031107">
    <property type="entry name" value="Small_HSP"/>
</dbReference>
<dbReference type="InterPro" id="IPR008978">
    <property type="entry name" value="HSP20-like_chaperone"/>
</dbReference>
<dbReference type="PROSITE" id="PS01031">
    <property type="entry name" value="SHSP"/>
    <property type="match status" value="1"/>
</dbReference>
<feature type="region of interest" description="Disordered" evidence="4">
    <location>
        <begin position="1"/>
        <end position="25"/>
    </location>
</feature>
<evidence type="ECO:0000259" key="5">
    <source>
        <dbReference type="PROSITE" id="PS01031"/>
    </source>
</evidence>
<feature type="non-terminal residue" evidence="6">
    <location>
        <position position="1"/>
    </location>
</feature>
<dbReference type="SUPFAM" id="SSF49764">
    <property type="entry name" value="HSP20-like chaperones"/>
    <property type="match status" value="1"/>
</dbReference>
<name>A0AA38FTZ9_TAXCH</name>
<evidence type="ECO:0000313" key="7">
    <source>
        <dbReference type="Proteomes" id="UP000824469"/>
    </source>
</evidence>
<sequence>MENLARDMQQLLNMPEEEEKKLQRPARRYVRDTKAMFRTSADILESPTSYMFILDMPGLETNHIKVKVENNILHIAGKKKKKKQQFGPEIKIIRLERRRARYMRKFTLPGDANVEDINAAYKDGVLTVTVAKRSVSEAEKR</sequence>
<keyword evidence="7" id="KW-1185">Reference proteome</keyword>
<dbReference type="PANTHER" id="PTHR11527">
    <property type="entry name" value="HEAT-SHOCK PROTEIN 20 FAMILY MEMBER"/>
    <property type="match status" value="1"/>
</dbReference>
<evidence type="ECO:0000256" key="1">
    <source>
        <dbReference type="ARBA" id="ARBA00023016"/>
    </source>
</evidence>
<evidence type="ECO:0000313" key="6">
    <source>
        <dbReference type="EMBL" id="KAH9309953.1"/>
    </source>
</evidence>
<evidence type="ECO:0000256" key="2">
    <source>
        <dbReference type="PROSITE-ProRule" id="PRU00285"/>
    </source>
</evidence>
<accession>A0AA38FTZ9</accession>
<dbReference type="CDD" id="cd06464">
    <property type="entry name" value="ACD_sHsps-like"/>
    <property type="match status" value="1"/>
</dbReference>
<dbReference type="Pfam" id="PF00011">
    <property type="entry name" value="HSP20"/>
    <property type="match status" value="1"/>
</dbReference>
<feature type="domain" description="SHSP" evidence="5">
    <location>
        <begin position="32"/>
        <end position="141"/>
    </location>
</feature>
<dbReference type="AlphaFoldDB" id="A0AA38FTZ9"/>
<evidence type="ECO:0000256" key="4">
    <source>
        <dbReference type="SAM" id="MobiDB-lite"/>
    </source>
</evidence>
<dbReference type="InterPro" id="IPR002068">
    <property type="entry name" value="A-crystallin/Hsp20_dom"/>
</dbReference>
<protein>
    <recommendedName>
        <fullName evidence="5">SHSP domain-containing protein</fullName>
    </recommendedName>
</protein>
<proteinExistence type="inferred from homology"/>
<reference evidence="6 7" key="1">
    <citation type="journal article" date="2021" name="Nat. Plants">
        <title>The Taxus genome provides insights into paclitaxel biosynthesis.</title>
        <authorList>
            <person name="Xiong X."/>
            <person name="Gou J."/>
            <person name="Liao Q."/>
            <person name="Li Y."/>
            <person name="Zhou Q."/>
            <person name="Bi G."/>
            <person name="Li C."/>
            <person name="Du R."/>
            <person name="Wang X."/>
            <person name="Sun T."/>
            <person name="Guo L."/>
            <person name="Liang H."/>
            <person name="Lu P."/>
            <person name="Wu Y."/>
            <person name="Zhang Z."/>
            <person name="Ro D.K."/>
            <person name="Shang Y."/>
            <person name="Huang S."/>
            <person name="Yan J."/>
        </authorList>
    </citation>
    <scope>NUCLEOTIDE SEQUENCE [LARGE SCALE GENOMIC DNA]</scope>
    <source>
        <strain evidence="6">Ta-2019</strain>
    </source>
</reference>
<dbReference type="OMA" id="YIFVLDM"/>
<keyword evidence="1" id="KW-0346">Stress response</keyword>
<evidence type="ECO:0000256" key="3">
    <source>
        <dbReference type="RuleBase" id="RU003616"/>
    </source>
</evidence>
<gene>
    <name evidence="6" type="ORF">KI387_037864</name>
</gene>
<dbReference type="Gene3D" id="2.60.40.790">
    <property type="match status" value="1"/>
</dbReference>
<organism evidence="6 7">
    <name type="scientific">Taxus chinensis</name>
    <name type="common">Chinese yew</name>
    <name type="synonym">Taxus wallichiana var. chinensis</name>
    <dbReference type="NCBI Taxonomy" id="29808"/>
    <lineage>
        <taxon>Eukaryota</taxon>
        <taxon>Viridiplantae</taxon>
        <taxon>Streptophyta</taxon>
        <taxon>Embryophyta</taxon>
        <taxon>Tracheophyta</taxon>
        <taxon>Spermatophyta</taxon>
        <taxon>Pinopsida</taxon>
        <taxon>Pinidae</taxon>
        <taxon>Conifers II</taxon>
        <taxon>Cupressales</taxon>
        <taxon>Taxaceae</taxon>
        <taxon>Taxus</taxon>
    </lineage>
</organism>
<comment type="caution">
    <text evidence="6">The sequence shown here is derived from an EMBL/GenBank/DDBJ whole genome shotgun (WGS) entry which is preliminary data.</text>
</comment>
<dbReference type="EMBL" id="JAHRHJ020000007">
    <property type="protein sequence ID" value="KAH9309953.1"/>
    <property type="molecule type" value="Genomic_DNA"/>
</dbReference>
<comment type="similarity">
    <text evidence="2 3">Belongs to the small heat shock protein (HSP20) family.</text>
</comment>